<keyword evidence="1" id="KW-1133">Transmembrane helix</keyword>
<feature type="transmembrane region" description="Helical" evidence="1">
    <location>
        <begin position="16"/>
        <end position="36"/>
    </location>
</feature>
<evidence type="ECO:0000313" key="4">
    <source>
        <dbReference type="EMBL" id="GAA4747198.1"/>
    </source>
</evidence>
<gene>
    <name evidence="4" type="ORF">GCM10023217_16360</name>
</gene>
<proteinExistence type="predicted"/>
<dbReference type="PANTHER" id="PTHR33371:SF19">
    <property type="entry name" value="MCE-FAMILY PROTEIN MCE4A"/>
    <property type="match status" value="1"/>
</dbReference>
<dbReference type="InterPro" id="IPR003399">
    <property type="entry name" value="Mce/MlaD"/>
</dbReference>
<dbReference type="RefSeq" id="WP_345313126.1">
    <property type="nucleotide sequence ID" value="NZ_BAABIE010000006.1"/>
</dbReference>
<name>A0ABP8Z6E0_9ACTN</name>
<reference evidence="5" key="1">
    <citation type="journal article" date="2019" name="Int. J. Syst. Evol. Microbiol.">
        <title>The Global Catalogue of Microorganisms (GCM) 10K type strain sequencing project: providing services to taxonomists for standard genome sequencing and annotation.</title>
        <authorList>
            <consortium name="The Broad Institute Genomics Platform"/>
            <consortium name="The Broad Institute Genome Sequencing Center for Infectious Disease"/>
            <person name="Wu L."/>
            <person name="Ma J."/>
        </authorList>
    </citation>
    <scope>NUCLEOTIDE SEQUENCE [LARGE SCALE GENOMIC DNA]</scope>
    <source>
        <strain evidence="5">JCM 18077</strain>
    </source>
</reference>
<comment type="caution">
    <text evidence="4">The sequence shown here is derived from an EMBL/GenBank/DDBJ whole genome shotgun (WGS) entry which is preliminary data.</text>
</comment>
<evidence type="ECO:0008006" key="6">
    <source>
        <dbReference type="Google" id="ProtNLM"/>
    </source>
</evidence>
<feature type="domain" description="Mce/MlaD" evidence="2">
    <location>
        <begin position="47"/>
        <end position="130"/>
    </location>
</feature>
<keyword evidence="1" id="KW-0812">Transmembrane</keyword>
<dbReference type="Pfam" id="PF02470">
    <property type="entry name" value="MlaD"/>
    <property type="match status" value="1"/>
</dbReference>
<dbReference type="Proteomes" id="UP001500822">
    <property type="component" value="Unassembled WGS sequence"/>
</dbReference>
<evidence type="ECO:0000259" key="2">
    <source>
        <dbReference type="Pfam" id="PF02470"/>
    </source>
</evidence>
<evidence type="ECO:0000256" key="1">
    <source>
        <dbReference type="SAM" id="Phobius"/>
    </source>
</evidence>
<evidence type="ECO:0000313" key="5">
    <source>
        <dbReference type="Proteomes" id="UP001500822"/>
    </source>
</evidence>
<dbReference type="PANTHER" id="PTHR33371">
    <property type="entry name" value="INTERMEMBRANE PHOSPHOLIPID TRANSPORT SYSTEM BINDING PROTEIN MLAD-RELATED"/>
    <property type="match status" value="1"/>
</dbReference>
<evidence type="ECO:0000259" key="3">
    <source>
        <dbReference type="Pfam" id="PF11887"/>
    </source>
</evidence>
<sequence length="443" mass="46048">MVRVDTGGRDPSVGQYLWRGVAFLAVCIVVLALLVMRYQGTFDSRTDVVAEMTDVGDGLIPGADVRYNGFIVGAVASVEAVRTVHDGAAGPLKRVNIELLPKQAEGIPTNTTARTVPANLFGVNSVELIQPADPSSSHLTSGATIPADTTADTIRLQDAQNDLRDLLKAVPPEDLGMVLGNIADALRGGGATFKTFLPVLDGYFRELNAQFPAGAPSGFDNYNAAIGGLAESTPELLDALGRSVVPAMTIAENQRNLTALLSAGQGLLDQTQTMFAKNGDGGIRLVGDLNTTIGALMLQPDAMPQAVRELYVLAGRVLGVFTGINGKVQLNLGISFSPFERYGRQNCPVYDGGPYGQLRGPGCIGPGTGTGPTMSGPLMIYPEEGLQRRTVSGKVTTAHDEKTIAAALGRKPTAAESLMLGPLVSGVTPVPGPSATAPQGGAK</sequence>
<accession>A0ABP8Z6E0</accession>
<keyword evidence="1" id="KW-0472">Membrane</keyword>
<dbReference type="EMBL" id="BAABIE010000006">
    <property type="protein sequence ID" value="GAA4747198.1"/>
    <property type="molecule type" value="Genomic_DNA"/>
</dbReference>
<dbReference type="Pfam" id="PF11887">
    <property type="entry name" value="Mce4_CUP1"/>
    <property type="match status" value="1"/>
</dbReference>
<dbReference type="InterPro" id="IPR024516">
    <property type="entry name" value="Mce_C"/>
</dbReference>
<protein>
    <recommendedName>
        <fullName evidence="6">MCE family protein</fullName>
    </recommendedName>
</protein>
<feature type="domain" description="Mammalian cell entry C-terminal" evidence="3">
    <location>
        <begin position="136"/>
        <end position="326"/>
    </location>
</feature>
<organism evidence="4 5">
    <name type="scientific">Gordonia alkaliphila</name>
    <dbReference type="NCBI Taxonomy" id="1053547"/>
    <lineage>
        <taxon>Bacteria</taxon>
        <taxon>Bacillati</taxon>
        <taxon>Actinomycetota</taxon>
        <taxon>Actinomycetes</taxon>
        <taxon>Mycobacteriales</taxon>
        <taxon>Gordoniaceae</taxon>
        <taxon>Gordonia</taxon>
    </lineage>
</organism>
<dbReference type="InterPro" id="IPR052336">
    <property type="entry name" value="MlaD_Phospholipid_Transporter"/>
</dbReference>
<keyword evidence="5" id="KW-1185">Reference proteome</keyword>